<dbReference type="AlphaFoldDB" id="A0A7L4WFU9"/>
<dbReference type="KEGG" id="lpaa:BHS01_06450"/>
<accession>A0A7L4WFU9</accession>
<feature type="region of interest" description="Disordered" evidence="1">
    <location>
        <begin position="187"/>
        <end position="226"/>
    </location>
</feature>
<protein>
    <submittedName>
        <fullName evidence="2">Uncharacterized protein</fullName>
    </submittedName>
</protein>
<dbReference type="RefSeq" id="WP_109834396.1">
    <property type="nucleotide sequence ID" value="NZ_CP017195.1"/>
</dbReference>
<dbReference type="Proteomes" id="UP000516280">
    <property type="component" value="Chromosome"/>
</dbReference>
<dbReference type="EMBL" id="CP017195">
    <property type="protein sequence ID" value="QDJ28185.1"/>
    <property type="molecule type" value="Genomic_DNA"/>
</dbReference>
<sequence>MKRKLTQVLMVFVLLGQIIAPSIHCIVQASEQLPVYVVKASQKKEINKAKLSTVLKNSTISDATYTVSEPVALFTMVADKLVEDAYFPIIVQKKIAALIRYNSETDKFVLEKETVVKEITSKYLETTSQSPLVLVCVSGEILGKNRTGYYNFSNPEMVEEEVKPLFSQVDLSAVNLEDAQNIYDVPKADVTDDASHEIPGPDIKASESTDKVSNTDKSASKDKVDKQNKVYKTDDGLKDTRLKAGPFVENPQQYQKIAPILPRIFDTGYGPAKKDYTKGLISETDYVARSNYGSLNKKDLYFLIKSKDGQYAYSKLFIMRWHWKIPVSQLKIDRFYFEQLGGDKGNASLVDDQKNLIQFYFKPEFYTYYASYSSKNQNPYQGKSLNDLLNWLNFWTDNEISIVQMSSYEIEHDVLRRNTGVEYKPAKVDYTKEISNKDYNLEDNYVSLNRSDLYFLIKSKDGQYAYSKLLTMRWHWKIPASQLKFDRFYFEQLGGDKGNASLVDDQKNWIQFHLKPEFYTYYASYSSTYKNPYQGKSLNDLLNWFHFWTDNEISIVQESTIALFTAQKNKEIKEWQFFKEGRTSSKDQFYRFSLNQTTRLNISAYGAPYQKLTVYNKQKQKYFEMNYYSFYGFSDILDLPAGDYYIQLTNVQNKTIFQMTKSLFLDQQLSVETSPEKTDVYLNHQFNPQLTALYKPYHQKSGNNTAINVLNQLTDVWYFSYQHYEVLDNLFGNDHKVRLPSLRQITVQNLGFQPLGNDLRKKSMQYIGRNTFYANNTMFQTRFTPQQRIIGVDDLAYLAIGVAAVALYSAYLVSQTPTSSAISLNIPMFQEPTFGSWPVEKRFDFDGTLDYKVKTYGVNEDTGEIRDIDSGVDLPEEIISRAFRAEIPKVRTQAIAQALIGAEVEIPRNYKWYTVKDLIEDETRDWQSAGGHTIAKHISKSDDYLKNRAKTGTMAIASSYDTVLQALIAINLAKITNIFRFTTVSTKQYTINTITADTQENLVQALARQDYQFRQKEAGQRTEQMTAKLLKVIEVNKPDQFVFLGLKEHICPVTDPEKRFEG</sequence>
<gene>
    <name evidence="2" type="ORF">BHS01_06450</name>
</gene>
<evidence type="ECO:0000313" key="3">
    <source>
        <dbReference type="Proteomes" id="UP000516280"/>
    </source>
</evidence>
<evidence type="ECO:0000256" key="1">
    <source>
        <dbReference type="SAM" id="MobiDB-lite"/>
    </source>
</evidence>
<feature type="compositionally biased region" description="Basic and acidic residues" evidence="1">
    <location>
        <begin position="187"/>
        <end position="196"/>
    </location>
</feature>
<reference evidence="2 3" key="1">
    <citation type="submission" date="2016-09" db="EMBL/GenBank/DDBJ databases">
        <title>Lactic acid bacteria from MAP meat Genome sequencing and assembly.</title>
        <authorList>
            <person name="Behr J."/>
            <person name="Hilgarth M."/>
            <person name="Vogel R.F."/>
        </authorList>
    </citation>
    <scope>NUCLEOTIDE SEQUENCE [LARGE SCALE GENOMIC DNA]</scope>
    <source>
        <strain evidence="2 3">TMW21615</strain>
    </source>
</reference>
<name>A0A7L4WFU9_9LACT</name>
<proteinExistence type="predicted"/>
<evidence type="ECO:0000313" key="2">
    <source>
        <dbReference type="EMBL" id="QDJ28185.1"/>
    </source>
</evidence>
<feature type="compositionally biased region" description="Basic and acidic residues" evidence="1">
    <location>
        <begin position="204"/>
        <end position="226"/>
    </location>
</feature>
<organism evidence="2 3">
    <name type="scientific">Pseudolactococcus paracarnosus</name>
    <dbReference type="NCBI Taxonomy" id="2749962"/>
    <lineage>
        <taxon>Bacteria</taxon>
        <taxon>Bacillati</taxon>
        <taxon>Bacillota</taxon>
        <taxon>Bacilli</taxon>
        <taxon>Lactobacillales</taxon>
        <taxon>Streptococcaceae</taxon>
        <taxon>Pseudolactococcus</taxon>
    </lineage>
</organism>